<gene>
    <name evidence="1" type="primary">Acey_s0091.g2464</name>
    <name evidence="1" type="ORF">Y032_0091g2464</name>
</gene>
<comment type="caution">
    <text evidence="1">The sequence shown here is derived from an EMBL/GenBank/DDBJ whole genome shotgun (WGS) entry which is preliminary data.</text>
</comment>
<dbReference type="Proteomes" id="UP000024635">
    <property type="component" value="Unassembled WGS sequence"/>
</dbReference>
<reference evidence="2" key="1">
    <citation type="journal article" date="2015" name="Nat. Genet.">
        <title>The genome and transcriptome of the zoonotic hookworm Ancylostoma ceylanicum identify infection-specific gene families.</title>
        <authorList>
            <person name="Schwarz E.M."/>
            <person name="Hu Y."/>
            <person name="Antoshechkin I."/>
            <person name="Miller M.M."/>
            <person name="Sternberg P.W."/>
            <person name="Aroian R.V."/>
        </authorList>
    </citation>
    <scope>NUCLEOTIDE SEQUENCE</scope>
    <source>
        <strain evidence="2">HY135</strain>
    </source>
</reference>
<sequence>MVEFISTVERCEIPSPASYRASALEGRKDTDKPVLKLSLIKQEKLDVVKLQWTCKKIRRKLQLRREGFNAGVIAYSNDDMQGWLFTKESNEGDEDFEDVGWILMSEFRIINGGIFLVVQVL</sequence>
<organism evidence="1 2">
    <name type="scientific">Ancylostoma ceylanicum</name>
    <dbReference type="NCBI Taxonomy" id="53326"/>
    <lineage>
        <taxon>Eukaryota</taxon>
        <taxon>Metazoa</taxon>
        <taxon>Ecdysozoa</taxon>
        <taxon>Nematoda</taxon>
        <taxon>Chromadorea</taxon>
        <taxon>Rhabditida</taxon>
        <taxon>Rhabditina</taxon>
        <taxon>Rhabditomorpha</taxon>
        <taxon>Strongyloidea</taxon>
        <taxon>Ancylostomatidae</taxon>
        <taxon>Ancylostomatinae</taxon>
        <taxon>Ancylostoma</taxon>
    </lineage>
</organism>
<name>A0A016TMV0_9BILA</name>
<protein>
    <submittedName>
        <fullName evidence="1">Uncharacterized protein</fullName>
    </submittedName>
</protein>
<dbReference type="AlphaFoldDB" id="A0A016TMV0"/>
<evidence type="ECO:0000313" key="1">
    <source>
        <dbReference type="EMBL" id="EYC03863.1"/>
    </source>
</evidence>
<keyword evidence="2" id="KW-1185">Reference proteome</keyword>
<proteinExistence type="predicted"/>
<dbReference type="EMBL" id="JARK01001427">
    <property type="protein sequence ID" value="EYC03863.1"/>
    <property type="molecule type" value="Genomic_DNA"/>
</dbReference>
<evidence type="ECO:0000313" key="2">
    <source>
        <dbReference type="Proteomes" id="UP000024635"/>
    </source>
</evidence>
<accession>A0A016TMV0</accession>